<reference evidence="10" key="1">
    <citation type="submission" date="2022-03" db="EMBL/GenBank/DDBJ databases">
        <authorList>
            <person name="Lindestad O."/>
        </authorList>
    </citation>
    <scope>NUCLEOTIDE SEQUENCE</scope>
</reference>
<keyword evidence="5" id="KW-0472">Membrane</keyword>
<name>A0A8S4SPL9_9NEOP</name>
<keyword evidence="8" id="KW-0325">Glycoprotein</keyword>
<feature type="disulfide bond" evidence="9">
    <location>
        <begin position="23"/>
        <end position="41"/>
    </location>
</feature>
<dbReference type="GO" id="GO:0042562">
    <property type="term" value="F:hormone binding"/>
    <property type="evidence" value="ECO:0007669"/>
    <property type="project" value="TreeGrafter"/>
</dbReference>
<dbReference type="Gene3D" id="4.10.400.10">
    <property type="entry name" value="Low-density Lipoprotein Receptor"/>
    <property type="match status" value="2"/>
</dbReference>
<evidence type="ECO:0000256" key="9">
    <source>
        <dbReference type="PROSITE-ProRule" id="PRU00124"/>
    </source>
</evidence>
<dbReference type="PANTHER" id="PTHR22722">
    <property type="entry name" value="LOW-DENSITY LIPOPROTEIN RECEPTOR-RELATED PROTEIN 2-RELATED"/>
    <property type="match status" value="1"/>
</dbReference>
<dbReference type="OrthoDB" id="9990982at2759"/>
<organism evidence="10 11">
    <name type="scientific">Pararge aegeria aegeria</name>
    <dbReference type="NCBI Taxonomy" id="348720"/>
    <lineage>
        <taxon>Eukaryota</taxon>
        <taxon>Metazoa</taxon>
        <taxon>Ecdysozoa</taxon>
        <taxon>Arthropoda</taxon>
        <taxon>Hexapoda</taxon>
        <taxon>Insecta</taxon>
        <taxon>Pterygota</taxon>
        <taxon>Neoptera</taxon>
        <taxon>Endopterygota</taxon>
        <taxon>Lepidoptera</taxon>
        <taxon>Glossata</taxon>
        <taxon>Ditrysia</taxon>
        <taxon>Papilionoidea</taxon>
        <taxon>Nymphalidae</taxon>
        <taxon>Satyrinae</taxon>
        <taxon>Satyrini</taxon>
        <taxon>Parargina</taxon>
        <taxon>Pararge</taxon>
    </lineage>
</organism>
<evidence type="ECO:0000256" key="4">
    <source>
        <dbReference type="ARBA" id="ARBA00022989"/>
    </source>
</evidence>
<evidence type="ECO:0000256" key="5">
    <source>
        <dbReference type="ARBA" id="ARBA00023136"/>
    </source>
</evidence>
<dbReference type="PRINTS" id="PR00261">
    <property type="entry name" value="LDLRECEPTOR"/>
</dbReference>
<gene>
    <name evidence="10" type="primary">jg19072</name>
    <name evidence="10" type="ORF">PAEG_LOCUS27735</name>
</gene>
<dbReference type="AlphaFoldDB" id="A0A8S4SPL9"/>
<dbReference type="Pfam" id="PF00057">
    <property type="entry name" value="Ldl_recept_a"/>
    <property type="match status" value="2"/>
</dbReference>
<dbReference type="InterPro" id="IPR002172">
    <property type="entry name" value="LDrepeatLR_classA_rpt"/>
</dbReference>
<dbReference type="InterPro" id="IPR023415">
    <property type="entry name" value="LDLR_class-A_CS"/>
</dbReference>
<keyword evidence="7" id="KW-0675">Receptor</keyword>
<dbReference type="EMBL" id="CAKXAJ010026534">
    <property type="protein sequence ID" value="CAH2269524.1"/>
    <property type="molecule type" value="Genomic_DNA"/>
</dbReference>
<evidence type="ECO:0000256" key="2">
    <source>
        <dbReference type="ARBA" id="ARBA00022692"/>
    </source>
</evidence>
<keyword evidence="4" id="KW-1133">Transmembrane helix</keyword>
<evidence type="ECO:0000256" key="8">
    <source>
        <dbReference type="ARBA" id="ARBA00023180"/>
    </source>
</evidence>
<keyword evidence="3" id="KW-0677">Repeat</keyword>
<comment type="subcellular location">
    <subcellularLocation>
        <location evidence="1">Membrane</location>
        <topology evidence="1">Single-pass membrane protein</topology>
    </subcellularLocation>
</comment>
<keyword evidence="2" id="KW-0812">Transmembrane</keyword>
<evidence type="ECO:0000256" key="1">
    <source>
        <dbReference type="ARBA" id="ARBA00004167"/>
    </source>
</evidence>
<dbReference type="PROSITE" id="PS01209">
    <property type="entry name" value="LDLRA_1"/>
    <property type="match status" value="2"/>
</dbReference>
<dbReference type="GO" id="GO:0043235">
    <property type="term" value="C:receptor complex"/>
    <property type="evidence" value="ECO:0007669"/>
    <property type="project" value="TreeGrafter"/>
</dbReference>
<keyword evidence="11" id="KW-1185">Reference proteome</keyword>
<dbReference type="InterPro" id="IPR036055">
    <property type="entry name" value="LDL_receptor-like_sf"/>
</dbReference>
<dbReference type="PROSITE" id="PS50068">
    <property type="entry name" value="LDLRA_2"/>
    <property type="match status" value="2"/>
</dbReference>
<evidence type="ECO:0000256" key="6">
    <source>
        <dbReference type="ARBA" id="ARBA00023157"/>
    </source>
</evidence>
<comment type="caution">
    <text evidence="10">The sequence shown here is derived from an EMBL/GenBank/DDBJ whole genome shotgun (WGS) entry which is preliminary data.</text>
</comment>
<dbReference type="PANTHER" id="PTHR22722:SF14">
    <property type="entry name" value="MEGALIN, ISOFORM A"/>
    <property type="match status" value="1"/>
</dbReference>
<keyword evidence="6 9" id="KW-1015">Disulfide bond</keyword>
<feature type="disulfide bond" evidence="9">
    <location>
        <begin position="16"/>
        <end position="28"/>
    </location>
</feature>
<feature type="disulfide bond" evidence="9">
    <location>
        <begin position="80"/>
        <end position="95"/>
    </location>
</feature>
<proteinExistence type="predicted"/>
<evidence type="ECO:0000256" key="3">
    <source>
        <dbReference type="ARBA" id="ARBA00022737"/>
    </source>
</evidence>
<comment type="caution">
    <text evidence="9">Lacks conserved residue(s) required for the propagation of feature annotation.</text>
</comment>
<dbReference type="CDD" id="cd00112">
    <property type="entry name" value="LDLa"/>
    <property type="match status" value="2"/>
</dbReference>
<dbReference type="InterPro" id="IPR051221">
    <property type="entry name" value="LDLR-related"/>
</dbReference>
<protein>
    <submittedName>
        <fullName evidence="10">Jg19072 protein</fullName>
    </submittedName>
</protein>
<sequence length="157" mass="17629">MWGCLSATSGRGDTICPSGMFRCPEGKCIPALWVCNYQRDCDKGEDEFQACPPPECEAGQLSCGQYVWNKTYCIPPHYRCDMHVDCVDGTDEADCSEYTHTDKATKRQSVLPLSSNAVFRSARGGRCHYSHMRSLDAGRDCVGRIPCMSCRHRFRLL</sequence>
<dbReference type="GO" id="GO:0006898">
    <property type="term" value="P:receptor-mediated endocytosis"/>
    <property type="evidence" value="ECO:0007669"/>
    <property type="project" value="TreeGrafter"/>
</dbReference>
<dbReference type="SMART" id="SM00192">
    <property type="entry name" value="LDLa"/>
    <property type="match status" value="2"/>
</dbReference>
<dbReference type="SUPFAM" id="SSF57424">
    <property type="entry name" value="LDL receptor-like module"/>
    <property type="match status" value="2"/>
</dbReference>
<evidence type="ECO:0000313" key="11">
    <source>
        <dbReference type="Proteomes" id="UP000838756"/>
    </source>
</evidence>
<accession>A0A8S4SPL9</accession>
<evidence type="ECO:0000313" key="10">
    <source>
        <dbReference type="EMBL" id="CAH2269524.1"/>
    </source>
</evidence>
<dbReference type="GO" id="GO:0016324">
    <property type="term" value="C:apical plasma membrane"/>
    <property type="evidence" value="ECO:0007669"/>
    <property type="project" value="TreeGrafter"/>
</dbReference>
<dbReference type="Proteomes" id="UP000838756">
    <property type="component" value="Unassembled WGS sequence"/>
</dbReference>
<evidence type="ECO:0000256" key="7">
    <source>
        <dbReference type="ARBA" id="ARBA00023170"/>
    </source>
</evidence>